<organism evidence="2 3">
    <name type="scientific">Allosphingosinicella deserti</name>
    <dbReference type="NCBI Taxonomy" id="2116704"/>
    <lineage>
        <taxon>Bacteria</taxon>
        <taxon>Pseudomonadati</taxon>
        <taxon>Pseudomonadota</taxon>
        <taxon>Alphaproteobacteria</taxon>
        <taxon>Sphingomonadales</taxon>
        <taxon>Sphingomonadaceae</taxon>
        <taxon>Allosphingosinicella</taxon>
    </lineage>
</organism>
<reference evidence="2 3" key="1">
    <citation type="submission" date="2018-03" db="EMBL/GenBank/DDBJ databases">
        <title>The draft genome of Sphingosinicella sp. GL-C-18.</title>
        <authorList>
            <person name="Liu L."/>
            <person name="Li L."/>
            <person name="Liang L."/>
            <person name="Zhang X."/>
            <person name="Wang T."/>
        </authorList>
    </citation>
    <scope>NUCLEOTIDE SEQUENCE [LARGE SCALE GENOMIC DNA]</scope>
    <source>
        <strain evidence="2 3">GL-C-18</strain>
    </source>
</reference>
<comment type="caution">
    <text evidence="2">The sequence shown here is derived from an EMBL/GenBank/DDBJ whole genome shotgun (WGS) entry which is preliminary data.</text>
</comment>
<dbReference type="PANTHER" id="PTHR43792">
    <property type="entry name" value="GNAT FAMILY, PUTATIVE (AFU_ORTHOLOGUE AFUA_3G00765)-RELATED-RELATED"/>
    <property type="match status" value="1"/>
</dbReference>
<dbReference type="SUPFAM" id="SSF55729">
    <property type="entry name" value="Acyl-CoA N-acyltransferases (Nat)"/>
    <property type="match status" value="1"/>
</dbReference>
<dbReference type="Proteomes" id="UP000241167">
    <property type="component" value="Unassembled WGS sequence"/>
</dbReference>
<accession>A0A2P7QZD3</accession>
<dbReference type="GO" id="GO:0016747">
    <property type="term" value="F:acyltransferase activity, transferring groups other than amino-acyl groups"/>
    <property type="evidence" value="ECO:0007669"/>
    <property type="project" value="InterPro"/>
</dbReference>
<evidence type="ECO:0000259" key="1">
    <source>
        <dbReference type="PROSITE" id="PS51186"/>
    </source>
</evidence>
<dbReference type="Gene3D" id="3.40.630.30">
    <property type="match status" value="1"/>
</dbReference>
<evidence type="ECO:0000313" key="2">
    <source>
        <dbReference type="EMBL" id="PSJ43328.1"/>
    </source>
</evidence>
<name>A0A2P7QZD3_9SPHN</name>
<dbReference type="InterPro" id="IPR051531">
    <property type="entry name" value="N-acetyltransferase"/>
</dbReference>
<dbReference type="InterPro" id="IPR000182">
    <property type="entry name" value="GNAT_dom"/>
</dbReference>
<dbReference type="EMBL" id="PXYI01000001">
    <property type="protein sequence ID" value="PSJ43328.1"/>
    <property type="molecule type" value="Genomic_DNA"/>
</dbReference>
<dbReference type="InterPro" id="IPR016181">
    <property type="entry name" value="Acyl_CoA_acyltransferase"/>
</dbReference>
<gene>
    <name evidence="2" type="ORF">C7I55_02860</name>
</gene>
<dbReference type="RefSeq" id="WP_106511346.1">
    <property type="nucleotide sequence ID" value="NZ_PXYI01000001.1"/>
</dbReference>
<keyword evidence="2" id="KW-0808">Transferase</keyword>
<sequence length="169" mass="19101">MYIPTVQTHRLVLRAPSAKDFPDYRDFYADPEASRFYGGPLTAAQAGRKLAYDLGHWPLRRFGMWSVVEKASGAMVGGCGIVWPEGWPRHELTWWIVPSARRNGYAEEASRAAILWAHETLGWSEVETHMDDENEAARRLAEKLSGSVVARQAFPDGIERNVYAIRPLD</sequence>
<dbReference type="PANTHER" id="PTHR43792:SF1">
    <property type="entry name" value="N-ACETYLTRANSFERASE DOMAIN-CONTAINING PROTEIN"/>
    <property type="match status" value="1"/>
</dbReference>
<evidence type="ECO:0000313" key="3">
    <source>
        <dbReference type="Proteomes" id="UP000241167"/>
    </source>
</evidence>
<dbReference type="Pfam" id="PF13302">
    <property type="entry name" value="Acetyltransf_3"/>
    <property type="match status" value="1"/>
</dbReference>
<feature type="domain" description="N-acetyltransferase" evidence="1">
    <location>
        <begin position="11"/>
        <end position="169"/>
    </location>
</feature>
<protein>
    <submittedName>
        <fullName evidence="2">N-acetyltransferase</fullName>
    </submittedName>
</protein>
<dbReference type="AlphaFoldDB" id="A0A2P7QZD3"/>
<dbReference type="PROSITE" id="PS51186">
    <property type="entry name" value="GNAT"/>
    <property type="match status" value="1"/>
</dbReference>
<keyword evidence="3" id="KW-1185">Reference proteome</keyword>
<dbReference type="OrthoDB" id="6293260at2"/>
<proteinExistence type="predicted"/>